<name>A0ABQ2JAD0_9SPHN</name>
<dbReference type="PANTHER" id="PTHR21666:SF289">
    <property type="entry name" value="L-ALA--D-GLU ENDOPEPTIDASE"/>
    <property type="match status" value="1"/>
</dbReference>
<evidence type="ECO:0000256" key="2">
    <source>
        <dbReference type="SAM" id="SignalP"/>
    </source>
</evidence>
<organism evidence="4 5">
    <name type="scientific">Novosphingobium indicum</name>
    <dbReference type="NCBI Taxonomy" id="462949"/>
    <lineage>
        <taxon>Bacteria</taxon>
        <taxon>Pseudomonadati</taxon>
        <taxon>Pseudomonadota</taxon>
        <taxon>Alphaproteobacteria</taxon>
        <taxon>Sphingomonadales</taxon>
        <taxon>Sphingomonadaceae</taxon>
        <taxon>Novosphingobium</taxon>
    </lineage>
</organism>
<proteinExistence type="predicted"/>
<dbReference type="Gene3D" id="2.70.70.10">
    <property type="entry name" value="Glucose Permease (Domain IIA)"/>
    <property type="match status" value="1"/>
</dbReference>
<dbReference type="InterPro" id="IPR016047">
    <property type="entry name" value="M23ase_b-sheet_dom"/>
</dbReference>
<evidence type="ECO:0000256" key="1">
    <source>
        <dbReference type="ARBA" id="ARBA00022729"/>
    </source>
</evidence>
<dbReference type="InterPro" id="IPR011055">
    <property type="entry name" value="Dup_hybrid_motif"/>
</dbReference>
<dbReference type="InterPro" id="IPR050570">
    <property type="entry name" value="Cell_wall_metabolism_enzyme"/>
</dbReference>
<dbReference type="CDD" id="cd12797">
    <property type="entry name" value="M23_peptidase"/>
    <property type="match status" value="1"/>
</dbReference>
<dbReference type="SUPFAM" id="SSF51261">
    <property type="entry name" value="Duplicated hybrid motif"/>
    <property type="match status" value="1"/>
</dbReference>
<feature type="chain" id="PRO_5045634301" description="M23ase beta-sheet core domain-containing protein" evidence="2">
    <location>
        <begin position="43"/>
        <end position="249"/>
    </location>
</feature>
<dbReference type="EMBL" id="BMLK01000001">
    <property type="protein sequence ID" value="GGN41295.1"/>
    <property type="molecule type" value="Genomic_DNA"/>
</dbReference>
<feature type="domain" description="M23ase beta-sheet core" evidence="3">
    <location>
        <begin position="133"/>
        <end position="228"/>
    </location>
</feature>
<accession>A0ABQ2JAD0</accession>
<comment type="caution">
    <text evidence="4">The sequence shown here is derived from an EMBL/GenBank/DDBJ whole genome shotgun (WGS) entry which is preliminary data.</text>
</comment>
<dbReference type="Proteomes" id="UP000605099">
    <property type="component" value="Unassembled WGS sequence"/>
</dbReference>
<reference evidence="5" key="1">
    <citation type="journal article" date="2019" name="Int. J. Syst. Evol. Microbiol.">
        <title>The Global Catalogue of Microorganisms (GCM) 10K type strain sequencing project: providing services to taxonomists for standard genome sequencing and annotation.</title>
        <authorList>
            <consortium name="The Broad Institute Genomics Platform"/>
            <consortium name="The Broad Institute Genome Sequencing Center for Infectious Disease"/>
            <person name="Wu L."/>
            <person name="Ma J."/>
        </authorList>
    </citation>
    <scope>NUCLEOTIDE SEQUENCE [LARGE SCALE GENOMIC DNA]</scope>
    <source>
        <strain evidence="5">CGMCC 1.6784</strain>
    </source>
</reference>
<dbReference type="Pfam" id="PF01551">
    <property type="entry name" value="Peptidase_M23"/>
    <property type="match status" value="1"/>
</dbReference>
<protein>
    <recommendedName>
        <fullName evidence="3">M23ase beta-sheet core domain-containing protein</fullName>
    </recommendedName>
</protein>
<gene>
    <name evidence="4" type="ORF">GCM10011349_03210</name>
</gene>
<evidence type="ECO:0000313" key="5">
    <source>
        <dbReference type="Proteomes" id="UP000605099"/>
    </source>
</evidence>
<evidence type="ECO:0000313" key="4">
    <source>
        <dbReference type="EMBL" id="GGN41295.1"/>
    </source>
</evidence>
<dbReference type="PANTHER" id="PTHR21666">
    <property type="entry name" value="PEPTIDASE-RELATED"/>
    <property type="match status" value="1"/>
</dbReference>
<evidence type="ECO:0000259" key="3">
    <source>
        <dbReference type="Pfam" id="PF01551"/>
    </source>
</evidence>
<sequence length="249" mass="26171">MVEPVKNKVLRVVVTKSFAKFRAVASIFVAAGLTIAAHPAMANSSAAAAEISAPLRAAQAANQSVSGSEDEQFRQLFSSWQNFEETGLAVSKAKPSVSGGIASVSIPSRNPLEHDVMTSSYGEREHPVLGRRRMHKGVDLAAPVGTPVYAPADGVVSRASWFSSYGLYISVEHGGEMQTRYGHLSRLNVAEGQTVHKGDVIGFVGSTGRSTGPHLHYEVRVDGEAVNPIPYMQSTAGLAAAEANAAKGG</sequence>
<feature type="signal peptide" evidence="2">
    <location>
        <begin position="1"/>
        <end position="42"/>
    </location>
</feature>
<keyword evidence="5" id="KW-1185">Reference proteome</keyword>
<keyword evidence="1 2" id="KW-0732">Signal</keyword>